<evidence type="ECO:0000313" key="2">
    <source>
        <dbReference type="WBParaSite" id="Hba_14530"/>
    </source>
</evidence>
<keyword evidence="1" id="KW-1185">Reference proteome</keyword>
<sequence length="125" mass="13280">MVVIFTYGESSKDASILFTGGSFANKEVINSAFRSVCTARAATIIKLHKISLLENLNSQILGRHFSLLLIFIMKQSLNDSINATYSIQIQCKSIADSHVGLAADGSTCGSGRVCVAGSCVEMSSV</sequence>
<accession>A0A1I7XAQ7</accession>
<dbReference type="AlphaFoldDB" id="A0A1I7XAQ7"/>
<evidence type="ECO:0000313" key="1">
    <source>
        <dbReference type="Proteomes" id="UP000095283"/>
    </source>
</evidence>
<proteinExistence type="predicted"/>
<protein>
    <submittedName>
        <fullName evidence="2">Uncharacterized protein</fullName>
    </submittedName>
</protein>
<dbReference type="WBParaSite" id="Hba_14530">
    <property type="protein sequence ID" value="Hba_14530"/>
    <property type="gene ID" value="Hba_14530"/>
</dbReference>
<reference evidence="2" key="1">
    <citation type="submission" date="2016-11" db="UniProtKB">
        <authorList>
            <consortium name="WormBaseParasite"/>
        </authorList>
    </citation>
    <scope>IDENTIFICATION</scope>
</reference>
<name>A0A1I7XAQ7_HETBA</name>
<organism evidence="1 2">
    <name type="scientific">Heterorhabditis bacteriophora</name>
    <name type="common">Entomopathogenic nematode worm</name>
    <dbReference type="NCBI Taxonomy" id="37862"/>
    <lineage>
        <taxon>Eukaryota</taxon>
        <taxon>Metazoa</taxon>
        <taxon>Ecdysozoa</taxon>
        <taxon>Nematoda</taxon>
        <taxon>Chromadorea</taxon>
        <taxon>Rhabditida</taxon>
        <taxon>Rhabditina</taxon>
        <taxon>Rhabditomorpha</taxon>
        <taxon>Strongyloidea</taxon>
        <taxon>Heterorhabditidae</taxon>
        <taxon>Heterorhabditis</taxon>
    </lineage>
</organism>
<dbReference type="Proteomes" id="UP000095283">
    <property type="component" value="Unplaced"/>
</dbReference>